<dbReference type="AlphaFoldDB" id="A0A5B0LLD5"/>
<keyword evidence="1" id="KW-0732">Signal</keyword>
<dbReference type="Pfam" id="PF23152">
    <property type="entry name" value="GDH_2nd"/>
    <property type="match status" value="1"/>
</dbReference>
<comment type="caution">
    <text evidence="4">The sequence shown here is derived from an EMBL/GenBank/DDBJ whole genome shotgun (WGS) entry which is preliminary data.</text>
</comment>
<feature type="signal peptide" evidence="1">
    <location>
        <begin position="1"/>
        <end position="19"/>
    </location>
</feature>
<evidence type="ECO:0000256" key="1">
    <source>
        <dbReference type="SAM" id="SignalP"/>
    </source>
</evidence>
<organism evidence="4 5">
    <name type="scientific">Puccinia graminis f. sp. tritici</name>
    <dbReference type="NCBI Taxonomy" id="56615"/>
    <lineage>
        <taxon>Eukaryota</taxon>
        <taxon>Fungi</taxon>
        <taxon>Dikarya</taxon>
        <taxon>Basidiomycota</taxon>
        <taxon>Pucciniomycotina</taxon>
        <taxon>Pucciniomycetes</taxon>
        <taxon>Pucciniales</taxon>
        <taxon>Pucciniaceae</taxon>
        <taxon>Puccinia</taxon>
    </lineage>
</organism>
<accession>A0A5B0LLD5</accession>
<reference evidence="4 5" key="1">
    <citation type="submission" date="2019-05" db="EMBL/GenBank/DDBJ databases">
        <title>Emergence of the Ug99 lineage of the wheat stem rust pathogen through somatic hybridization.</title>
        <authorList>
            <person name="Li F."/>
            <person name="Upadhyaya N.M."/>
            <person name="Sperschneider J."/>
            <person name="Matny O."/>
            <person name="Nguyen-Phuc H."/>
            <person name="Mago R."/>
            <person name="Raley C."/>
            <person name="Miller M.E."/>
            <person name="Silverstein K.A.T."/>
            <person name="Henningsen E."/>
            <person name="Hirsch C.D."/>
            <person name="Visser B."/>
            <person name="Pretorius Z.A."/>
            <person name="Steffenson B.J."/>
            <person name="Schwessinger B."/>
            <person name="Dodds P.N."/>
            <person name="Figueroa M."/>
        </authorList>
    </citation>
    <scope>NUCLEOTIDE SEQUENCE [LARGE SCALE GENOMIC DNA]</scope>
    <source>
        <strain evidence="4 5">Ug99</strain>
    </source>
</reference>
<feature type="domain" description="NAD-dependent glutamate dehydrogenase N-terminal" evidence="2">
    <location>
        <begin position="139"/>
        <end position="170"/>
    </location>
</feature>
<feature type="chain" id="PRO_5022964953" evidence="1">
    <location>
        <begin position="20"/>
        <end position="244"/>
    </location>
</feature>
<proteinExistence type="predicted"/>
<dbReference type="EMBL" id="VDEP01000513">
    <property type="protein sequence ID" value="KAA1064284.1"/>
    <property type="molecule type" value="Genomic_DNA"/>
</dbReference>
<sequence>MGMVLVGLLTGFSVSPTDDGWMEAADSEIGVPFGCKPRLGVLHHSDVTSLFHHCSARPSAYPGTLHQQVQKAPFVILSPLQPHFHPPFTSPSASSAIQTNSECPITSSPQSLSRVLPANSMCQDSHLVLHLNLLIVIIYNNLGIDDQYFRMESAETVAEHVTSLYGAKILAWSRHQKQLDINLEKETETNAVYIHSSTPGVSDPSTNFEARIDEKFLDIPMKDGTFRLETYRSAGNVASNVAQR</sequence>
<dbReference type="Proteomes" id="UP000325313">
    <property type="component" value="Unassembled WGS sequence"/>
</dbReference>
<evidence type="ECO:0000259" key="2">
    <source>
        <dbReference type="Pfam" id="PF23147"/>
    </source>
</evidence>
<evidence type="ECO:0000259" key="3">
    <source>
        <dbReference type="Pfam" id="PF23152"/>
    </source>
</evidence>
<evidence type="ECO:0000313" key="4">
    <source>
        <dbReference type="EMBL" id="KAA1064284.1"/>
    </source>
</evidence>
<name>A0A5B0LLD5_PUCGR</name>
<dbReference type="Pfam" id="PF23147">
    <property type="entry name" value="GDH2_N"/>
    <property type="match status" value="1"/>
</dbReference>
<dbReference type="InterPro" id="IPR056365">
    <property type="entry name" value="NAD-GDH_2nd"/>
</dbReference>
<feature type="domain" description="NAD-specific glutamate dehydrogenase second" evidence="3">
    <location>
        <begin position="181"/>
        <end position="240"/>
    </location>
</feature>
<gene>
    <name evidence="4" type="primary">GDH2_4</name>
    <name evidence="4" type="ORF">PGTUg99_007498</name>
</gene>
<protein>
    <submittedName>
        <fullName evidence="4">NAD-dependent glutamate dehydrogenase</fullName>
    </submittedName>
</protein>
<dbReference type="InterPro" id="IPR055480">
    <property type="entry name" value="NAD-GDH_N"/>
</dbReference>
<evidence type="ECO:0000313" key="5">
    <source>
        <dbReference type="Proteomes" id="UP000325313"/>
    </source>
</evidence>